<dbReference type="SUPFAM" id="SSF81296">
    <property type="entry name" value="E set domains"/>
    <property type="match status" value="1"/>
</dbReference>
<evidence type="ECO:0000256" key="1">
    <source>
        <dbReference type="ARBA" id="ARBA00005968"/>
    </source>
</evidence>
<evidence type="ECO:0000259" key="3">
    <source>
        <dbReference type="Pfam" id="PF00868"/>
    </source>
</evidence>
<dbReference type="InterPro" id="IPR014756">
    <property type="entry name" value="Ig_E-set"/>
</dbReference>
<dbReference type="Ensembl" id="ENSSPAT00000007817.1">
    <property type="protein sequence ID" value="ENSSPAP00000007670.1"/>
    <property type="gene ID" value="ENSSPAG00000005869.1"/>
</dbReference>
<dbReference type="Pfam" id="PF00868">
    <property type="entry name" value="Transglut_N"/>
    <property type="match status" value="1"/>
</dbReference>
<dbReference type="InterPro" id="IPR013783">
    <property type="entry name" value="Ig-like_fold"/>
</dbReference>
<keyword evidence="2" id="KW-1133">Transmembrane helix</keyword>
<dbReference type="STRING" id="144197.ENSSPAP00000007670"/>
<name>A0A3B4ZH02_9TELE</name>
<accession>A0A3B4ZH02</accession>
<proteinExistence type="inferred from homology"/>
<dbReference type="InterPro" id="IPR001102">
    <property type="entry name" value="Transglutaminase_N"/>
</dbReference>
<dbReference type="AlphaFoldDB" id="A0A3B4ZH02"/>
<evidence type="ECO:0000313" key="4">
    <source>
        <dbReference type="Ensembl" id="ENSSPAP00000007670.1"/>
    </source>
</evidence>
<feature type="domain" description="Transglutaminase N-terminal" evidence="3">
    <location>
        <begin position="23"/>
        <end position="78"/>
    </location>
</feature>
<dbReference type="GO" id="GO:0007399">
    <property type="term" value="P:nervous system development"/>
    <property type="evidence" value="ECO:0007669"/>
    <property type="project" value="UniProtKB-ARBA"/>
</dbReference>
<dbReference type="GeneTree" id="ENSGT00940000178577"/>
<comment type="similarity">
    <text evidence="1">Belongs to the transglutaminase superfamily. Transglutaminase family.</text>
</comment>
<evidence type="ECO:0000256" key="2">
    <source>
        <dbReference type="SAM" id="Phobius"/>
    </source>
</evidence>
<reference evidence="4" key="1">
    <citation type="submission" date="2023-09" db="UniProtKB">
        <authorList>
            <consortium name="Ensembl"/>
        </authorList>
    </citation>
    <scope>IDENTIFICATION</scope>
</reference>
<protein>
    <recommendedName>
        <fullName evidence="3">Transglutaminase N-terminal domain-containing protein</fullName>
    </recommendedName>
</protein>
<feature type="transmembrane region" description="Helical" evidence="2">
    <location>
        <begin position="12"/>
        <end position="33"/>
    </location>
</feature>
<keyword evidence="2" id="KW-0812">Transmembrane</keyword>
<sequence>MCNDSASSSCLYVLFFISVFSGVDFQSAINNLYHRTSEITSKRLIVRRGDTFTIKLSLTQPFKPEDQQLVITAKTGQSLYVSIICLEQFFLQKVKCPLNNQ</sequence>
<keyword evidence="2" id="KW-0472">Membrane</keyword>
<organism evidence="4">
    <name type="scientific">Stegastes partitus</name>
    <name type="common">bicolor damselfish</name>
    <dbReference type="NCBI Taxonomy" id="144197"/>
    <lineage>
        <taxon>Eukaryota</taxon>
        <taxon>Metazoa</taxon>
        <taxon>Chordata</taxon>
        <taxon>Craniata</taxon>
        <taxon>Vertebrata</taxon>
        <taxon>Euteleostomi</taxon>
        <taxon>Actinopterygii</taxon>
        <taxon>Neopterygii</taxon>
        <taxon>Teleostei</taxon>
        <taxon>Neoteleostei</taxon>
        <taxon>Acanthomorphata</taxon>
        <taxon>Ovalentaria</taxon>
        <taxon>Pomacentridae</taxon>
        <taxon>Stegastes</taxon>
    </lineage>
</organism>
<dbReference type="Gene3D" id="2.60.40.10">
    <property type="entry name" value="Immunoglobulins"/>
    <property type="match status" value="1"/>
</dbReference>